<feature type="transmembrane region" description="Helical" evidence="1">
    <location>
        <begin position="253"/>
        <end position="270"/>
    </location>
</feature>
<keyword evidence="1" id="KW-1133">Transmembrane helix</keyword>
<feature type="transmembrane region" description="Helical" evidence="1">
    <location>
        <begin position="168"/>
        <end position="187"/>
    </location>
</feature>
<dbReference type="Gene3D" id="3.90.1720.10">
    <property type="entry name" value="endopeptidase domain like (from Nostoc punctiforme)"/>
    <property type="match status" value="2"/>
</dbReference>
<keyword evidence="4" id="KW-1185">Reference proteome</keyword>
<feature type="transmembrane region" description="Helical" evidence="1">
    <location>
        <begin position="1058"/>
        <end position="1076"/>
    </location>
</feature>
<protein>
    <recommendedName>
        <fullName evidence="2">LRAT domain-containing protein</fullName>
    </recommendedName>
</protein>
<dbReference type="PANTHER" id="PTHR46137:SF3">
    <property type="entry name" value="OS05G0310600 PROTEIN"/>
    <property type="match status" value="1"/>
</dbReference>
<dbReference type="PANTHER" id="PTHR46137">
    <property type="entry name" value="OS05G0310600 PROTEIN"/>
    <property type="match status" value="1"/>
</dbReference>
<keyword evidence="1" id="KW-0472">Membrane</keyword>
<dbReference type="EMBL" id="VOIH02000001">
    <property type="protein sequence ID" value="KAF3457639.1"/>
    <property type="molecule type" value="Genomic_DNA"/>
</dbReference>
<feature type="domain" description="LRAT" evidence="2">
    <location>
        <begin position="841"/>
        <end position="973"/>
    </location>
</feature>
<feature type="domain" description="LRAT" evidence="2">
    <location>
        <begin position="17"/>
        <end position="143"/>
    </location>
</feature>
<evidence type="ECO:0000259" key="2">
    <source>
        <dbReference type="PROSITE" id="PS51934"/>
    </source>
</evidence>
<evidence type="ECO:0000256" key="1">
    <source>
        <dbReference type="SAM" id="Phobius"/>
    </source>
</evidence>
<accession>A0A8K0MTL8</accession>
<dbReference type="PROSITE" id="PS51934">
    <property type="entry name" value="LRAT"/>
    <property type="match status" value="2"/>
</dbReference>
<comment type="caution">
    <text evidence="3">The sequence shown here is derived from an EMBL/GenBank/DDBJ whole genome shotgun (WGS) entry which is preliminary data.</text>
</comment>
<evidence type="ECO:0000313" key="3">
    <source>
        <dbReference type="EMBL" id="KAF3457639.1"/>
    </source>
</evidence>
<keyword evidence="1" id="KW-0812">Transmembrane</keyword>
<name>A0A8K0MTL8_9ROSA</name>
<dbReference type="Pfam" id="PF04970">
    <property type="entry name" value="LRAT"/>
    <property type="match status" value="2"/>
</dbReference>
<dbReference type="OrthoDB" id="421951at2759"/>
<dbReference type="AlphaFoldDB" id="A0A8K0MTL8"/>
<dbReference type="InterPro" id="IPR007053">
    <property type="entry name" value="LRAT_dom"/>
</dbReference>
<dbReference type="Proteomes" id="UP000796880">
    <property type="component" value="Unassembled WGS sequence"/>
</dbReference>
<feature type="transmembrane region" description="Helical" evidence="1">
    <location>
        <begin position="961"/>
        <end position="984"/>
    </location>
</feature>
<organism evidence="3 4">
    <name type="scientific">Rhamnella rubrinervis</name>
    <dbReference type="NCBI Taxonomy" id="2594499"/>
    <lineage>
        <taxon>Eukaryota</taxon>
        <taxon>Viridiplantae</taxon>
        <taxon>Streptophyta</taxon>
        <taxon>Embryophyta</taxon>
        <taxon>Tracheophyta</taxon>
        <taxon>Spermatophyta</taxon>
        <taxon>Magnoliopsida</taxon>
        <taxon>eudicotyledons</taxon>
        <taxon>Gunneridae</taxon>
        <taxon>Pentapetalae</taxon>
        <taxon>rosids</taxon>
        <taxon>fabids</taxon>
        <taxon>Rosales</taxon>
        <taxon>Rhamnaceae</taxon>
        <taxon>rhamnoid group</taxon>
        <taxon>Rhamneae</taxon>
        <taxon>Rhamnella</taxon>
    </lineage>
</organism>
<feature type="transmembrane region" description="Helical" evidence="1">
    <location>
        <begin position="991"/>
        <end position="1013"/>
    </location>
</feature>
<sequence length="1087" mass="123882">MSSKIGRDELRPGDHIYTWRSGYSYSHHGIYVSDGKVIHLTRRPGLLKSSSSSQSSDDHVECCDIEDFLCDGQLYRFEYGVSQFVFLTKRPGTCSIASSNPPEQVLPRASYLLEYGFGKYDLLNRNCEDFAIYCKTGFVKNEYQGSFSGQIKSLTSVIVAVTIIPYRFLPASLVGVALVVCGLYCFVRLCSDAGWRRRDFEVVTVEKLAHLSGVYCKMENTTPRWFLPDVSYYLSKILWAIRIWYWTPENTTLLWFKSFLLFIGLSIIVSDRLKLHGFKLGEYSAYTIWLLGHLYWKWTSNIEMLGFKEGKRRSGKRETSQRNVSVYSQTPRVLHMPVQPMIRNALSYCQNNLVREILEENSAEEVLKLKISAFAGDDRLFWTGASSGIFSVKNAYLVDKGFDNSEDGNGLWKDLCVLCGNAMETVAHLFCHCNVIKAITFGSKWGLKWDYFAANNLDSLLELCMKPKESDCLGDKRKMSLMLILAMYSIWHLRNDILHKGEQDIKNVIFTFERALEEHYAVVEGSPSILSGKKEESGPGVPRGSFSVNTDIATDTFAKFSLKDNLSCFNVDVRRDAIPLWIYVDDGKVIHLTRGPGLIISSSSAQSSDDRVVCCDMEDFLCDGQLYRFEYGVSRSEFLMKRPGTCSLASSDPPEQVLHRASYLLEYGFVEKLADLSDSLNIRENMNMMENSTTRWFLRHVYYHRGAILWAIRIWYWTPENTTLLWFKSCLLYTLLSIIVSDRLKLHGFKLGEYSAYTMWLLESCIGVEVDFELGSKRRRNIVLEGMDAGGTRGTIGSEGRRSVSVSVLFFFFLSFYGVDIQQDQEGRTQAWGSHNKAANCMDYREKQPSMMSLWICFGEVIHLTRRPGLLESSSSSQSSDDRVECSDIEDFLCDGQLYRFEYGVSRFVLLTKRPGTCGVASSNPPEQVLHRAFYLLEYGFGNYDLLERNCEDFAIYCKTGLVGVGGLGCSGQVNSLLAAFFVVTFIPYGFLPVGLIGVALAHCGLYCFIILATDAWGRRDFEAVEILVHNRRESMIENSTSRWIRILGWTPESKTLLWLQLFYGLSFVFVICYYLKLFYGYNSFMV</sequence>
<reference evidence="3" key="1">
    <citation type="submission" date="2020-03" db="EMBL/GenBank/DDBJ databases">
        <title>A high-quality chromosome-level genome assembly of a woody plant with both climbing and erect habits, Rhamnella rubrinervis.</title>
        <authorList>
            <person name="Lu Z."/>
            <person name="Yang Y."/>
            <person name="Zhu X."/>
            <person name="Sun Y."/>
        </authorList>
    </citation>
    <scope>NUCLEOTIDE SEQUENCE</scope>
    <source>
        <strain evidence="3">BYM</strain>
        <tissue evidence="3">Leaf</tissue>
    </source>
</reference>
<evidence type="ECO:0000313" key="4">
    <source>
        <dbReference type="Proteomes" id="UP000796880"/>
    </source>
</evidence>
<gene>
    <name evidence="3" type="ORF">FNV43_RR02297</name>
</gene>
<proteinExistence type="predicted"/>